<dbReference type="RefSeq" id="WP_345714694.1">
    <property type="nucleotide sequence ID" value="NZ_BAABFP010000002.1"/>
</dbReference>
<proteinExistence type="predicted"/>
<dbReference type="PANTHER" id="PTHR43739:SF5">
    <property type="entry name" value="EXO-ALPHA-SIALIDASE"/>
    <property type="match status" value="1"/>
</dbReference>
<protein>
    <submittedName>
        <fullName evidence="1">WD40/YVTN/BNR-like repeat-containing protein</fullName>
    </submittedName>
</protein>
<dbReference type="EMBL" id="JBHSRD010000006">
    <property type="protein sequence ID" value="MFC6008751.1"/>
    <property type="molecule type" value="Genomic_DNA"/>
</dbReference>
<evidence type="ECO:0000313" key="2">
    <source>
        <dbReference type="Proteomes" id="UP001596189"/>
    </source>
</evidence>
<accession>A0ABW1JHA9</accession>
<name>A0ABW1JHA9_9ACTN</name>
<evidence type="ECO:0000313" key="1">
    <source>
        <dbReference type="EMBL" id="MFC6008751.1"/>
    </source>
</evidence>
<sequence length="367" mass="39309">MSGMETSVVVAIGTRKGLWLARSDDRESWKVDGPLLLATEVPSVAIDTREGTTRLLVGARSEHWGPTVQQSEDFGQTWTEHEGGAIVFPEGGDASLERVWQIHPDTAARPGVVWAGCEPTSLWRSADGGRSFSLVTGLWDHPHRPQWWPGFGGAAVHTVVPHPTDDSNVVVAMSTGGVYSTTDGGDTWHPHNVGIKVSHMPDPYPEFGQCVHKVAPAGTDGLRMYAQNHHGVYRSDDGGGSWTSIAEGLPADFGFVALGHPRDADSAWVVPLVADGERVPPQGQLRVQRTRDGGRSWTPSEAGLPDDCWVTPLRDAACVDELDPVGVYVGTRAGSVYASADEGRTFTTVAENLPDVLCVRAAVVVEA</sequence>
<reference evidence="2" key="1">
    <citation type="journal article" date="2019" name="Int. J. Syst. Evol. Microbiol.">
        <title>The Global Catalogue of Microorganisms (GCM) 10K type strain sequencing project: providing services to taxonomists for standard genome sequencing and annotation.</title>
        <authorList>
            <consortium name="The Broad Institute Genomics Platform"/>
            <consortium name="The Broad Institute Genome Sequencing Center for Infectious Disease"/>
            <person name="Wu L."/>
            <person name="Ma J."/>
        </authorList>
    </citation>
    <scope>NUCLEOTIDE SEQUENCE [LARGE SCALE GENOMIC DNA]</scope>
    <source>
        <strain evidence="2">KACC 14249</strain>
    </source>
</reference>
<organism evidence="1 2">
    <name type="scientific">Angustibacter luteus</name>
    <dbReference type="NCBI Taxonomy" id="658456"/>
    <lineage>
        <taxon>Bacteria</taxon>
        <taxon>Bacillati</taxon>
        <taxon>Actinomycetota</taxon>
        <taxon>Actinomycetes</taxon>
        <taxon>Kineosporiales</taxon>
        <taxon>Kineosporiaceae</taxon>
    </lineage>
</organism>
<dbReference type="Gene3D" id="2.130.10.10">
    <property type="entry name" value="YVTN repeat-like/Quinoprotein amine dehydrogenase"/>
    <property type="match status" value="1"/>
</dbReference>
<gene>
    <name evidence="1" type="ORF">ACFQDO_16585</name>
</gene>
<dbReference type="CDD" id="cd15482">
    <property type="entry name" value="Sialidase_non-viral"/>
    <property type="match status" value="1"/>
</dbReference>
<comment type="caution">
    <text evidence="1">The sequence shown here is derived from an EMBL/GenBank/DDBJ whole genome shotgun (WGS) entry which is preliminary data.</text>
</comment>
<dbReference type="InterPro" id="IPR052025">
    <property type="entry name" value="Xyloglucanase_GH74"/>
</dbReference>
<dbReference type="Proteomes" id="UP001596189">
    <property type="component" value="Unassembled WGS sequence"/>
</dbReference>
<dbReference type="InterPro" id="IPR015943">
    <property type="entry name" value="WD40/YVTN_repeat-like_dom_sf"/>
</dbReference>
<dbReference type="PANTHER" id="PTHR43739">
    <property type="entry name" value="XYLOGLUCANASE (EUROFUNG)"/>
    <property type="match status" value="1"/>
</dbReference>
<keyword evidence="2" id="KW-1185">Reference proteome</keyword>
<dbReference type="SUPFAM" id="SSF110296">
    <property type="entry name" value="Oligoxyloglucan reducing end-specific cellobiohydrolase"/>
    <property type="match status" value="1"/>
</dbReference>